<feature type="domain" description="CHAT" evidence="2">
    <location>
        <begin position="642"/>
        <end position="870"/>
    </location>
</feature>
<keyword evidence="4" id="KW-1185">Reference proteome</keyword>
<evidence type="ECO:0000313" key="3">
    <source>
        <dbReference type="EMBL" id="TDV57488.1"/>
    </source>
</evidence>
<dbReference type="InterPro" id="IPR011990">
    <property type="entry name" value="TPR-like_helical_dom_sf"/>
</dbReference>
<dbReference type="InterPro" id="IPR019734">
    <property type="entry name" value="TPR_rpt"/>
</dbReference>
<gene>
    <name evidence="3" type="ORF">CLV71_101359</name>
</gene>
<feature type="region of interest" description="Disordered" evidence="1">
    <location>
        <begin position="1"/>
        <end position="23"/>
    </location>
</feature>
<protein>
    <submittedName>
        <fullName evidence="3">CHAT domain-containing protein</fullName>
    </submittedName>
</protein>
<feature type="compositionally biased region" description="Basic and acidic residues" evidence="1">
    <location>
        <begin position="12"/>
        <end position="23"/>
    </location>
</feature>
<dbReference type="EMBL" id="SOCP01000001">
    <property type="protein sequence ID" value="TDV57488.1"/>
    <property type="molecule type" value="Genomic_DNA"/>
</dbReference>
<dbReference type="Gene3D" id="1.25.40.10">
    <property type="entry name" value="Tetratricopeptide repeat domain"/>
    <property type="match status" value="2"/>
</dbReference>
<dbReference type="InterPro" id="IPR024983">
    <property type="entry name" value="CHAT_dom"/>
</dbReference>
<dbReference type="PANTHER" id="PTHR10098:SF108">
    <property type="entry name" value="TETRATRICOPEPTIDE REPEAT PROTEIN 28"/>
    <property type="match status" value="1"/>
</dbReference>
<dbReference type="SMART" id="SM00028">
    <property type="entry name" value="TPR"/>
    <property type="match status" value="5"/>
</dbReference>
<evidence type="ECO:0000313" key="4">
    <source>
        <dbReference type="Proteomes" id="UP000294927"/>
    </source>
</evidence>
<name>A0A4R7W5T5_9PSEU</name>
<organism evidence="3 4">
    <name type="scientific">Actinophytocola oryzae</name>
    <dbReference type="NCBI Taxonomy" id="502181"/>
    <lineage>
        <taxon>Bacteria</taxon>
        <taxon>Bacillati</taxon>
        <taxon>Actinomycetota</taxon>
        <taxon>Actinomycetes</taxon>
        <taxon>Pseudonocardiales</taxon>
        <taxon>Pseudonocardiaceae</taxon>
    </lineage>
</organism>
<comment type="caution">
    <text evidence="3">The sequence shown here is derived from an EMBL/GenBank/DDBJ whole genome shotgun (WGS) entry which is preliminary data.</text>
</comment>
<reference evidence="3 4" key="1">
    <citation type="submission" date="2019-03" db="EMBL/GenBank/DDBJ databases">
        <title>Genomic Encyclopedia of Archaeal and Bacterial Type Strains, Phase II (KMG-II): from individual species to whole genera.</title>
        <authorList>
            <person name="Goeker M."/>
        </authorList>
    </citation>
    <scope>NUCLEOTIDE SEQUENCE [LARGE SCALE GENOMIC DNA]</scope>
    <source>
        <strain evidence="3 4">DSM 45499</strain>
    </source>
</reference>
<dbReference type="AlphaFoldDB" id="A0A4R7W5T5"/>
<dbReference type="Proteomes" id="UP000294927">
    <property type="component" value="Unassembled WGS sequence"/>
</dbReference>
<dbReference type="Pfam" id="PF12770">
    <property type="entry name" value="CHAT"/>
    <property type="match status" value="1"/>
</dbReference>
<evidence type="ECO:0000259" key="2">
    <source>
        <dbReference type="Pfam" id="PF12770"/>
    </source>
</evidence>
<sequence length="885" mass="94237">MSEAVSWSPRTGEPERRDGDRTPHHLLQLVFADPNEAIRQANAVLACSPTPLAASIAHQAIGIVQRDFGDLTSAITELRLALTLARKSGSTEREADVLATFGIALVHDGRTRTGLATLDRAVAASTGTHGARVRFRRGGALWVLGRHRDALDDLRAAVMVLRRAKDTVWTGRVLAVRGQVHLALGAVERADADFTEAARLFAETDQEHDSAVAVQNLGLTAFRTGDLPAALTRLEDADRRFHRLDTPMPELVADRCAVLLAAGLPNEALLEADAAIAEVTDRNGQTTRRAELLLVAGRAALAAKKPRAALERASEAVRLFTAQRREWWRQHARLLALQARFATEPGEAGQLAQVREVVKGLGALHAPDLIEANLLAGRVALAMRRPAREHLRAAATARHGGSAITRAEGWLAQALLAAVDDNTRLVLQACRRGLDVLDEHRLTLGASELRARATDHGAELAELALRTCLRGSRARRLLMWSERWRATVCAVPAVRPPTDNDVLHDLATLRATTSRLDEALVNGTPFGALATRSQRLERRIRDRVRRQPGTLDGAPGTAHGIVRPLLDELGDGRLAAIVPIDGDLHVLVCGGGRVTRTVAGKVSVAAGHVETACWLLRRLAYGPVPGVAERLLARLEVVGRQLEEHLLGGARLGDGPVVIVPPGRFQAVPWALLPGLRDRVHSVAPSATTWVNARRAPRPAGGKVVLVRGPGLASSGGEIPHLAAAYPDAHVIENEAATASAVLRTIDGSSLVHLAAHGRFRADSPMFSSIRLADGPLTVYDFQQLRRTPYRMILPSCDSGAVQPVGADELLGLTAALLPLGTAGIAATVVPVNDTATVSVMRAMHTALNAGNTTLGEALATARATTPADPVAVATAWSFVALGAA</sequence>
<proteinExistence type="predicted"/>
<dbReference type="SUPFAM" id="SSF48452">
    <property type="entry name" value="TPR-like"/>
    <property type="match status" value="3"/>
</dbReference>
<evidence type="ECO:0000256" key="1">
    <source>
        <dbReference type="SAM" id="MobiDB-lite"/>
    </source>
</evidence>
<accession>A0A4R7W5T5</accession>
<dbReference type="PANTHER" id="PTHR10098">
    <property type="entry name" value="RAPSYN-RELATED"/>
    <property type="match status" value="1"/>
</dbReference>
<dbReference type="RefSeq" id="WP_208297337.1">
    <property type="nucleotide sequence ID" value="NZ_SOCP01000001.1"/>
</dbReference>